<dbReference type="Gene3D" id="3.10.100.10">
    <property type="entry name" value="Mannose-Binding Protein A, subunit A"/>
    <property type="match status" value="1"/>
</dbReference>
<organism evidence="3 4">
    <name type="scientific">Bagarius yarrelli</name>
    <name type="common">Goonch</name>
    <name type="synonym">Bagrus yarrelli</name>
    <dbReference type="NCBI Taxonomy" id="175774"/>
    <lineage>
        <taxon>Eukaryota</taxon>
        <taxon>Metazoa</taxon>
        <taxon>Chordata</taxon>
        <taxon>Craniata</taxon>
        <taxon>Vertebrata</taxon>
        <taxon>Euteleostomi</taxon>
        <taxon>Actinopterygii</taxon>
        <taxon>Neopterygii</taxon>
        <taxon>Teleostei</taxon>
        <taxon>Ostariophysi</taxon>
        <taxon>Siluriformes</taxon>
        <taxon>Sisoridae</taxon>
        <taxon>Sisorinae</taxon>
        <taxon>Bagarius</taxon>
    </lineage>
</organism>
<accession>A0A556U8J2</accession>
<dbReference type="Proteomes" id="UP000319801">
    <property type="component" value="Unassembled WGS sequence"/>
</dbReference>
<dbReference type="EMBL" id="VCAZ01000063">
    <property type="protein sequence ID" value="TSO05386.1"/>
    <property type="molecule type" value="Genomic_DNA"/>
</dbReference>
<reference evidence="3 4" key="1">
    <citation type="journal article" date="2019" name="Genome Biol. Evol.">
        <title>Whole-Genome Sequencing of the Giant Devil Catfish, Bagarius yarrelli.</title>
        <authorList>
            <person name="Jiang W."/>
            <person name="Lv Y."/>
            <person name="Cheng L."/>
            <person name="Yang K."/>
            <person name="Chao B."/>
            <person name="Wang X."/>
            <person name="Li Y."/>
            <person name="Pan X."/>
            <person name="You X."/>
            <person name="Zhang Y."/>
            <person name="Yang J."/>
            <person name="Li J."/>
            <person name="Zhang X."/>
            <person name="Liu S."/>
            <person name="Sun C."/>
            <person name="Yang J."/>
            <person name="Shi Q."/>
        </authorList>
    </citation>
    <scope>NUCLEOTIDE SEQUENCE [LARGE SCALE GENOMIC DNA]</scope>
    <source>
        <strain evidence="3">JWS20170419001</strain>
        <tissue evidence="3">Muscle</tissue>
    </source>
</reference>
<dbReference type="Pfam" id="PF00059">
    <property type="entry name" value="Lectin_C"/>
    <property type="match status" value="1"/>
</dbReference>
<evidence type="ECO:0000256" key="1">
    <source>
        <dbReference type="SAM" id="MobiDB-lite"/>
    </source>
</evidence>
<gene>
    <name evidence="3" type="ORF">Baya_9509</name>
</gene>
<dbReference type="PROSITE" id="PS50041">
    <property type="entry name" value="C_TYPE_LECTIN_2"/>
    <property type="match status" value="1"/>
</dbReference>
<keyword evidence="3" id="KW-0430">Lectin</keyword>
<dbReference type="InterPro" id="IPR016186">
    <property type="entry name" value="C-type_lectin-like/link_sf"/>
</dbReference>
<dbReference type="PANTHER" id="PTHR45784">
    <property type="entry name" value="C-TYPE LECTIN DOMAIN FAMILY 20 MEMBER A-RELATED"/>
    <property type="match status" value="1"/>
</dbReference>
<evidence type="ECO:0000313" key="4">
    <source>
        <dbReference type="Proteomes" id="UP000319801"/>
    </source>
</evidence>
<dbReference type="AlphaFoldDB" id="A0A556U8J2"/>
<evidence type="ECO:0000259" key="2">
    <source>
        <dbReference type="PROSITE" id="PS50041"/>
    </source>
</evidence>
<sequence>MYRSGPPKRQPEQSAVTALVALRPERHLDWRRDHLCPHRDLRSGQVQVVAQGKWGTENGAFTATLHPNTDQQCFCLLMLYEVQLMENYSVAGVDPLILSVPYRYYLIQRGKNWNDARAYCQAEYIDLAITRNAEDMVQLQNKAQTQQFSSSAWIALYIETDPCESWKWTNQSNFLAFSWIPGKPDNAGGTENCGYVNNGQVGDAMCSDIKPFFCYTIELFFMSINRQSNNENEQSDRRAALRLLTSSLRTLITGLDVCMSGGSSSDKTKSHNKSCPSSFSMEL</sequence>
<dbReference type="InterPro" id="IPR001304">
    <property type="entry name" value="C-type_lectin-like"/>
</dbReference>
<dbReference type="OrthoDB" id="6369810at2759"/>
<dbReference type="GO" id="GO:0030246">
    <property type="term" value="F:carbohydrate binding"/>
    <property type="evidence" value="ECO:0007669"/>
    <property type="project" value="UniProtKB-KW"/>
</dbReference>
<keyword evidence="4" id="KW-1185">Reference proteome</keyword>
<protein>
    <submittedName>
        <fullName evidence="3">C-type lectin domain family 10 member A</fullName>
    </submittedName>
</protein>
<feature type="region of interest" description="Disordered" evidence="1">
    <location>
        <begin position="261"/>
        <end position="283"/>
    </location>
</feature>
<feature type="compositionally biased region" description="Polar residues" evidence="1">
    <location>
        <begin position="273"/>
        <end position="283"/>
    </location>
</feature>
<comment type="caution">
    <text evidence="3">The sequence shown here is derived from an EMBL/GenBank/DDBJ whole genome shotgun (WGS) entry which is preliminary data.</text>
</comment>
<dbReference type="InterPro" id="IPR016187">
    <property type="entry name" value="CTDL_fold"/>
</dbReference>
<dbReference type="PANTHER" id="PTHR45784:SF3">
    <property type="entry name" value="C-TYPE LECTIN DOMAIN FAMILY 4 MEMBER K-LIKE-RELATED"/>
    <property type="match status" value="1"/>
</dbReference>
<dbReference type="SUPFAM" id="SSF56436">
    <property type="entry name" value="C-type lectin-like"/>
    <property type="match status" value="1"/>
</dbReference>
<proteinExistence type="predicted"/>
<feature type="domain" description="C-type lectin" evidence="2">
    <location>
        <begin position="104"/>
        <end position="215"/>
    </location>
</feature>
<name>A0A556U8J2_BAGYA</name>
<evidence type="ECO:0000313" key="3">
    <source>
        <dbReference type="EMBL" id="TSO05386.1"/>
    </source>
</evidence>
<dbReference type="SMART" id="SM00034">
    <property type="entry name" value="CLECT"/>
    <property type="match status" value="1"/>
</dbReference>